<accession>A0A518G3D0</accession>
<sequence>MQLRLRPRARGEVLKVTSVIGEKATMTVILTDYRGRSPSLKRCFEAPWPLAAMPFSLPRILAFQRKCHPGTAASNQAIIHARLALRYPWSLSLVPTPPSTRKRSPLPLEFRSHPWLRLGQIHSRTGLTSRRYSPQTVNSCDRELHLRLARINARSVSF</sequence>
<gene>
    <name evidence="1" type="ORF">Q31a_13930</name>
</gene>
<organism evidence="1 2">
    <name type="scientific">Aureliella helgolandensis</name>
    <dbReference type="NCBI Taxonomy" id="2527968"/>
    <lineage>
        <taxon>Bacteria</taxon>
        <taxon>Pseudomonadati</taxon>
        <taxon>Planctomycetota</taxon>
        <taxon>Planctomycetia</taxon>
        <taxon>Pirellulales</taxon>
        <taxon>Pirellulaceae</taxon>
        <taxon>Aureliella</taxon>
    </lineage>
</organism>
<name>A0A518G3D0_9BACT</name>
<proteinExistence type="predicted"/>
<dbReference type="EMBL" id="CP036298">
    <property type="protein sequence ID" value="QDV23098.1"/>
    <property type="molecule type" value="Genomic_DNA"/>
</dbReference>
<dbReference type="KEGG" id="ahel:Q31a_13930"/>
<evidence type="ECO:0000313" key="1">
    <source>
        <dbReference type="EMBL" id="QDV23098.1"/>
    </source>
</evidence>
<reference evidence="1 2" key="1">
    <citation type="submission" date="2019-02" db="EMBL/GenBank/DDBJ databases">
        <title>Deep-cultivation of Planctomycetes and their phenomic and genomic characterization uncovers novel biology.</title>
        <authorList>
            <person name="Wiegand S."/>
            <person name="Jogler M."/>
            <person name="Boedeker C."/>
            <person name="Pinto D."/>
            <person name="Vollmers J."/>
            <person name="Rivas-Marin E."/>
            <person name="Kohn T."/>
            <person name="Peeters S.H."/>
            <person name="Heuer A."/>
            <person name="Rast P."/>
            <person name="Oberbeckmann S."/>
            <person name="Bunk B."/>
            <person name="Jeske O."/>
            <person name="Meyerdierks A."/>
            <person name="Storesund J.E."/>
            <person name="Kallscheuer N."/>
            <person name="Luecker S."/>
            <person name="Lage O.M."/>
            <person name="Pohl T."/>
            <person name="Merkel B.J."/>
            <person name="Hornburger P."/>
            <person name="Mueller R.-W."/>
            <person name="Bruemmer F."/>
            <person name="Labrenz M."/>
            <person name="Spormann A.M."/>
            <person name="Op den Camp H."/>
            <person name="Overmann J."/>
            <person name="Amann R."/>
            <person name="Jetten M.S.M."/>
            <person name="Mascher T."/>
            <person name="Medema M.H."/>
            <person name="Devos D.P."/>
            <person name="Kaster A.-K."/>
            <person name="Ovreas L."/>
            <person name="Rohde M."/>
            <person name="Galperin M.Y."/>
            <person name="Jogler C."/>
        </authorList>
    </citation>
    <scope>NUCLEOTIDE SEQUENCE [LARGE SCALE GENOMIC DNA]</scope>
    <source>
        <strain evidence="1 2">Q31a</strain>
    </source>
</reference>
<keyword evidence="2" id="KW-1185">Reference proteome</keyword>
<protein>
    <submittedName>
        <fullName evidence="1">Uncharacterized protein</fullName>
    </submittedName>
</protein>
<dbReference type="Proteomes" id="UP000318017">
    <property type="component" value="Chromosome"/>
</dbReference>
<dbReference type="AlphaFoldDB" id="A0A518G3D0"/>
<evidence type="ECO:0000313" key="2">
    <source>
        <dbReference type="Proteomes" id="UP000318017"/>
    </source>
</evidence>